<feature type="compositionally biased region" description="Basic residues" evidence="1">
    <location>
        <begin position="406"/>
        <end position="420"/>
    </location>
</feature>
<reference evidence="3 4" key="1">
    <citation type="submission" date="2020-07" db="EMBL/GenBank/DDBJ databases">
        <title>Genomic Encyclopedia of Type Strains, Phase IV (KMG-IV): sequencing the most valuable type-strain genomes for metagenomic binning, comparative biology and taxonomic classification.</title>
        <authorList>
            <person name="Goeker M."/>
        </authorList>
    </citation>
    <scope>NUCLEOTIDE SEQUENCE [LARGE SCALE GENOMIC DNA]</scope>
    <source>
        <strain evidence="3 4">DSM 23697</strain>
    </source>
</reference>
<keyword evidence="4" id="KW-1185">Reference proteome</keyword>
<evidence type="ECO:0000259" key="2">
    <source>
        <dbReference type="Pfam" id="PF03432"/>
    </source>
</evidence>
<evidence type="ECO:0000313" key="3">
    <source>
        <dbReference type="EMBL" id="NYI50961.1"/>
    </source>
</evidence>
<accession>A0A8E2D592</accession>
<dbReference type="EMBL" id="JACCCY010000006">
    <property type="protein sequence ID" value="NYI50961.1"/>
    <property type="molecule type" value="Genomic_DNA"/>
</dbReference>
<dbReference type="InterPro" id="IPR005094">
    <property type="entry name" value="Endonuclease_MobA/VirD2"/>
</dbReference>
<feature type="domain" description="MobA/VirD2-like nuclease" evidence="2">
    <location>
        <begin position="43"/>
        <end position="151"/>
    </location>
</feature>
<proteinExistence type="predicted"/>
<dbReference type="NCBIfam" id="NF041325">
    <property type="entry name" value="Bacteroid_MobB"/>
    <property type="match status" value="1"/>
</dbReference>
<evidence type="ECO:0000256" key="1">
    <source>
        <dbReference type="SAM" id="MobiDB-lite"/>
    </source>
</evidence>
<dbReference type="AlphaFoldDB" id="A0A8E2D592"/>
<evidence type="ECO:0000313" key="4">
    <source>
        <dbReference type="Proteomes" id="UP000574332"/>
    </source>
</evidence>
<dbReference type="RefSeq" id="WP_179400367.1">
    <property type="nucleotide sequence ID" value="NZ_JACCCY010000006.1"/>
</dbReference>
<protein>
    <recommendedName>
        <fullName evidence="2">MobA/VirD2-like nuclease domain-containing protein</fullName>
    </recommendedName>
</protein>
<dbReference type="Proteomes" id="UP000574332">
    <property type="component" value="Unassembled WGS sequence"/>
</dbReference>
<feature type="region of interest" description="Disordered" evidence="1">
    <location>
        <begin position="364"/>
        <end position="420"/>
    </location>
</feature>
<gene>
    <name evidence="3" type="ORF">F5613_003129</name>
</gene>
<name>A0A8E2D592_9PORP</name>
<comment type="caution">
    <text evidence="3">The sequence shown here is derived from an EMBL/GenBank/DDBJ whole genome shotgun (WGS) entry which is preliminary data.</text>
</comment>
<sequence>MVAKINIGSNLYGALAYNQEKVDEGLGKILGSNLVFEPADGQINVAECMNDFMQFVPAHFRTEKPVFHVSLNPHPDDRLTDDQLADIGREYMEKLGYGNQPYLIFKHEDIGREHIHIVSLRVDSEGKKIDGYKEHERSKEITEQLERKYDLHPAEGQKRSEGWELSPVDISKGDLKKQIASVIKPLASMYHFQSMGEYKAVLSLYNINVEELKGEAKGKPYRGLLYSAMDSEGNKVGNPLKSSIFGKSVGYDGLEKRMEKSTERIKTKNLKAHTLKVVSEAKQGSQSESEFRAKLRQQGIDVLFRRNDEGRIYGATFIDHTTRTVLNGSRLGKDYSANVFNGLYGGNQQQIQEPIQDTRLSDVYKNTEQSSKHYESSHSSDNVTGGLFSILTPEPENYPKDDMPLPRRKKKKKRRYGRQM</sequence>
<organism evidence="3 4">
    <name type="scientific">Macellibacteroides fermentans</name>
    <dbReference type="NCBI Taxonomy" id="879969"/>
    <lineage>
        <taxon>Bacteria</taxon>
        <taxon>Pseudomonadati</taxon>
        <taxon>Bacteroidota</taxon>
        <taxon>Bacteroidia</taxon>
        <taxon>Bacteroidales</taxon>
        <taxon>Porphyromonadaceae</taxon>
        <taxon>Macellibacteroides</taxon>
    </lineage>
</organism>
<dbReference type="Pfam" id="PF03432">
    <property type="entry name" value="Relaxase"/>
    <property type="match status" value="1"/>
</dbReference>